<dbReference type="PANTHER" id="PTHR30624:SF0">
    <property type="entry name" value="METALLOPROTEASE SLR0863"/>
    <property type="match status" value="1"/>
</dbReference>
<feature type="domain" description="Metalloprotease TldD/E C-terminal" evidence="6">
    <location>
        <begin position="233"/>
        <end position="456"/>
    </location>
</feature>
<dbReference type="OrthoDB" id="9803213at2"/>
<dbReference type="Pfam" id="PF01523">
    <property type="entry name" value="PmbA_TldD_1st"/>
    <property type="match status" value="1"/>
</dbReference>
<dbReference type="Pfam" id="PF19289">
    <property type="entry name" value="PmbA_TldD_3rd"/>
    <property type="match status" value="1"/>
</dbReference>
<dbReference type="InterPro" id="IPR045569">
    <property type="entry name" value="Metalloprtase-TldD/E_C"/>
</dbReference>
<dbReference type="InterPro" id="IPR036059">
    <property type="entry name" value="TldD/PmbA_sf"/>
</dbReference>
<evidence type="ECO:0000313" key="8">
    <source>
        <dbReference type="Proteomes" id="UP000182584"/>
    </source>
</evidence>
<comment type="similarity">
    <text evidence="1">Belongs to the peptidase U62 family.</text>
</comment>
<name>A0A1H9QKH5_BUTFI</name>
<evidence type="ECO:0000256" key="1">
    <source>
        <dbReference type="ARBA" id="ARBA00005836"/>
    </source>
</evidence>
<evidence type="ECO:0000256" key="3">
    <source>
        <dbReference type="ARBA" id="ARBA00022801"/>
    </source>
</evidence>
<accession>A0A1H9QKH5</accession>
<gene>
    <name evidence="7" type="ORF">SAMN04487884_10841</name>
</gene>
<dbReference type="GO" id="GO:0008237">
    <property type="term" value="F:metallopeptidase activity"/>
    <property type="evidence" value="ECO:0007669"/>
    <property type="project" value="UniProtKB-KW"/>
</dbReference>
<evidence type="ECO:0000259" key="6">
    <source>
        <dbReference type="Pfam" id="PF19289"/>
    </source>
</evidence>
<dbReference type="Gene3D" id="3.30.2290.10">
    <property type="entry name" value="PmbA/TldD superfamily"/>
    <property type="match status" value="1"/>
</dbReference>
<organism evidence="7 8">
    <name type="scientific">Butyrivibrio fibrisolvens</name>
    <dbReference type="NCBI Taxonomy" id="831"/>
    <lineage>
        <taxon>Bacteria</taxon>
        <taxon>Bacillati</taxon>
        <taxon>Bacillota</taxon>
        <taxon>Clostridia</taxon>
        <taxon>Lachnospirales</taxon>
        <taxon>Lachnospiraceae</taxon>
        <taxon>Butyrivibrio</taxon>
    </lineage>
</organism>
<evidence type="ECO:0000256" key="2">
    <source>
        <dbReference type="ARBA" id="ARBA00022670"/>
    </source>
</evidence>
<dbReference type="PANTHER" id="PTHR30624">
    <property type="entry name" value="UNCHARACTERIZED PROTEIN TLDD AND PMBA"/>
    <property type="match status" value="1"/>
</dbReference>
<keyword evidence="3" id="KW-0378">Hydrolase</keyword>
<keyword evidence="4" id="KW-0482">Metalloprotease</keyword>
<protein>
    <submittedName>
        <fullName evidence="7">TldD protein</fullName>
    </submittedName>
</protein>
<dbReference type="AlphaFoldDB" id="A0A1H9QKH5"/>
<dbReference type="InterPro" id="IPR002510">
    <property type="entry name" value="Metalloprtase-TldD/E_N"/>
</dbReference>
<dbReference type="Proteomes" id="UP000182584">
    <property type="component" value="Unassembled WGS sequence"/>
</dbReference>
<proteinExistence type="inferred from homology"/>
<dbReference type="GO" id="GO:0006508">
    <property type="term" value="P:proteolysis"/>
    <property type="evidence" value="ECO:0007669"/>
    <property type="project" value="UniProtKB-KW"/>
</dbReference>
<keyword evidence="2" id="KW-0645">Protease</keyword>
<dbReference type="RefSeq" id="WP_074755417.1">
    <property type="nucleotide sequence ID" value="NZ_FOGJ01000008.1"/>
</dbReference>
<sequence length="462" mass="51039">MLADIYEVDKKLFEDGAQTVLRAHENRYRSVWIVKGNIVVNSRRESRGISARVGKDGLFGFASIAQCSDEAAKKVLKAASDNVQLLSCHRGDSGIALPPSYGTGRIPTNRDINDAEQKRIIDVCRELDDYVSKKYPDLESREIYYTEDSQDRIIYTSDAYDGHLVTPRCYIYITMSLKTKDGTPVDQWVVFGGYGSFEDNFSDIEQYYPDIEKLYKRVKDKSEGVFAKAGYKTVVLSGMMGGMLAHEAVGHTVEADLVMGGSVAGPNLGKRVASDLVNLVDFAHTFNGDLAPLPVYLDDEGIKAEDAVLIKDGILTGYMNNRETAERYNMKPTGNARAWAFCDEPIIRMRNTCILPGKNTVEELIESVDDGYYLVKSGNGEADLTGEFMFGVTCGYEIKNGKLGRALLDTTVSGIAFEMLKTVDMVSNEVEWSSSGFCGKKQQMAVGMGGPHMRCKIMIGGR</sequence>
<dbReference type="EMBL" id="FOGJ01000008">
    <property type="protein sequence ID" value="SER61071.1"/>
    <property type="molecule type" value="Genomic_DNA"/>
</dbReference>
<evidence type="ECO:0000259" key="5">
    <source>
        <dbReference type="Pfam" id="PF01523"/>
    </source>
</evidence>
<dbReference type="InterPro" id="IPR035068">
    <property type="entry name" value="TldD/PmbA_N"/>
</dbReference>
<dbReference type="SUPFAM" id="SSF111283">
    <property type="entry name" value="Putative modulator of DNA gyrase, PmbA/TldD"/>
    <property type="match status" value="1"/>
</dbReference>
<dbReference type="GO" id="GO:0005829">
    <property type="term" value="C:cytosol"/>
    <property type="evidence" value="ECO:0007669"/>
    <property type="project" value="TreeGrafter"/>
</dbReference>
<reference evidence="7 8" key="1">
    <citation type="submission" date="2016-10" db="EMBL/GenBank/DDBJ databases">
        <authorList>
            <person name="de Groot N.N."/>
        </authorList>
    </citation>
    <scope>NUCLEOTIDE SEQUENCE [LARGE SCALE GENOMIC DNA]</scope>
    <source>
        <strain evidence="7 8">AR40</strain>
    </source>
</reference>
<evidence type="ECO:0000256" key="4">
    <source>
        <dbReference type="ARBA" id="ARBA00023049"/>
    </source>
</evidence>
<dbReference type="InterPro" id="IPR051463">
    <property type="entry name" value="Peptidase_U62_metallo"/>
</dbReference>
<feature type="domain" description="Metalloprotease TldD/E N-terminal" evidence="5">
    <location>
        <begin position="21"/>
        <end position="82"/>
    </location>
</feature>
<evidence type="ECO:0000313" key="7">
    <source>
        <dbReference type="EMBL" id="SER61071.1"/>
    </source>
</evidence>